<dbReference type="InterPro" id="IPR034660">
    <property type="entry name" value="DinB/YfiT-like"/>
</dbReference>
<dbReference type="PANTHER" id="PTHR40658:SF4">
    <property type="entry name" value="HYPOTHETICAL CYTOSOLIC PROTEIN"/>
    <property type="match status" value="1"/>
</dbReference>
<accession>A0A2X2RCE9</accession>
<organism evidence="1 2">
    <name type="scientific">Capnocytophaga ochracea</name>
    <dbReference type="NCBI Taxonomy" id="1018"/>
    <lineage>
        <taxon>Bacteria</taxon>
        <taxon>Pseudomonadati</taxon>
        <taxon>Bacteroidota</taxon>
        <taxon>Flavobacteriia</taxon>
        <taxon>Flavobacteriales</taxon>
        <taxon>Flavobacteriaceae</taxon>
        <taxon>Capnocytophaga</taxon>
    </lineage>
</organism>
<dbReference type="Proteomes" id="UP000249891">
    <property type="component" value="Unassembled WGS sequence"/>
</dbReference>
<evidence type="ECO:0000313" key="2">
    <source>
        <dbReference type="Proteomes" id="UP000249891"/>
    </source>
</evidence>
<sequence length="174" mass="20486">MARPQSKLGLVVSAERNYNELISLIDTIPEDKREKEFPKGTMNRNLRDVLGHLYHWHLLFLSWYEEGMKGGKPKIPKEGYTMKDTPKLNREIWKSCQKVPFSKMFSLFKDSHSKVFHIIESHTDEELFTKKRYPWTKTTSLGSYLVSATSSHYDWALKLIRKSIKKNNYLSSKK</sequence>
<dbReference type="RefSeq" id="WP_128091890.1">
    <property type="nucleotide sequence ID" value="NZ_UARG01000017.1"/>
</dbReference>
<reference evidence="1 2" key="1">
    <citation type="submission" date="2018-06" db="EMBL/GenBank/DDBJ databases">
        <authorList>
            <consortium name="Pathogen Informatics"/>
            <person name="Doyle S."/>
        </authorList>
    </citation>
    <scope>NUCLEOTIDE SEQUENCE [LARGE SCALE GENOMIC DNA]</scope>
    <source>
        <strain evidence="1 2">NCTC11546</strain>
    </source>
</reference>
<dbReference type="InterPro" id="IPR012550">
    <property type="entry name" value="DUF1706"/>
</dbReference>
<protein>
    <submittedName>
        <fullName evidence="1">Uncharacterized conserved protein</fullName>
    </submittedName>
</protein>
<dbReference type="PANTHER" id="PTHR40658">
    <property type="match status" value="1"/>
</dbReference>
<proteinExistence type="predicted"/>
<gene>
    <name evidence="1" type="ORF">NCTC11546_02165</name>
</gene>
<dbReference type="Pfam" id="PF08020">
    <property type="entry name" value="DUF1706"/>
    <property type="match status" value="1"/>
</dbReference>
<dbReference type="Gene3D" id="1.20.120.450">
    <property type="entry name" value="dinb family like domain"/>
    <property type="match status" value="1"/>
</dbReference>
<dbReference type="EMBL" id="UARG01000017">
    <property type="protein sequence ID" value="SQA78916.1"/>
    <property type="molecule type" value="Genomic_DNA"/>
</dbReference>
<name>A0A2X2RCE9_CAPOC</name>
<evidence type="ECO:0000313" key="1">
    <source>
        <dbReference type="EMBL" id="SQA78916.1"/>
    </source>
</evidence>
<dbReference type="PIRSF" id="PIRSF031551">
    <property type="entry name" value="DUF1706"/>
    <property type="match status" value="1"/>
</dbReference>
<dbReference type="AlphaFoldDB" id="A0A2X2RCE9"/>
<dbReference type="SUPFAM" id="SSF109854">
    <property type="entry name" value="DinB/YfiT-like putative metalloenzymes"/>
    <property type="match status" value="1"/>
</dbReference>